<feature type="domain" description="BEACH-type PH" evidence="2">
    <location>
        <begin position="1487"/>
        <end position="1579"/>
    </location>
</feature>
<dbReference type="Gene3D" id="2.130.10.10">
    <property type="entry name" value="YVTN repeat-like/Quinoprotein amine dehydrogenase"/>
    <property type="match status" value="1"/>
</dbReference>
<dbReference type="SUPFAM" id="SSF81837">
    <property type="entry name" value="BEACH domain"/>
    <property type="match status" value="1"/>
</dbReference>
<gene>
    <name evidence="3" type="ORF">TRFO_04701</name>
</gene>
<dbReference type="EMBL" id="MLAK01000649">
    <property type="protein sequence ID" value="OHT09101.1"/>
    <property type="molecule type" value="Genomic_DNA"/>
</dbReference>
<dbReference type="RefSeq" id="XP_068362237.1">
    <property type="nucleotide sequence ID" value="XM_068492055.1"/>
</dbReference>
<evidence type="ECO:0000313" key="4">
    <source>
        <dbReference type="Proteomes" id="UP000179807"/>
    </source>
</evidence>
<dbReference type="PANTHER" id="PTHR13743">
    <property type="entry name" value="BEIGE/BEACH-RELATED"/>
    <property type="match status" value="1"/>
</dbReference>
<proteinExistence type="predicted"/>
<dbReference type="GeneID" id="94826759"/>
<dbReference type="PROSITE" id="PS50197">
    <property type="entry name" value="BEACH"/>
    <property type="match status" value="1"/>
</dbReference>
<organism evidence="3 4">
    <name type="scientific">Tritrichomonas foetus</name>
    <dbReference type="NCBI Taxonomy" id="1144522"/>
    <lineage>
        <taxon>Eukaryota</taxon>
        <taxon>Metamonada</taxon>
        <taxon>Parabasalia</taxon>
        <taxon>Tritrichomonadida</taxon>
        <taxon>Tritrichomonadidae</taxon>
        <taxon>Tritrichomonas</taxon>
    </lineage>
</organism>
<dbReference type="PROSITE" id="PS51783">
    <property type="entry name" value="PH_BEACH"/>
    <property type="match status" value="1"/>
</dbReference>
<evidence type="ECO:0000259" key="1">
    <source>
        <dbReference type="PROSITE" id="PS50197"/>
    </source>
</evidence>
<evidence type="ECO:0000259" key="2">
    <source>
        <dbReference type="PROSITE" id="PS51783"/>
    </source>
</evidence>
<reference evidence="3" key="1">
    <citation type="submission" date="2016-10" db="EMBL/GenBank/DDBJ databases">
        <authorList>
            <person name="Benchimol M."/>
            <person name="Almeida L.G."/>
            <person name="Vasconcelos A.T."/>
            <person name="Perreira-Neves A."/>
            <person name="Rosa I.A."/>
            <person name="Tasca T."/>
            <person name="Bogo M.R."/>
            <person name="de Souza W."/>
        </authorList>
    </citation>
    <scope>NUCLEOTIDE SEQUENCE [LARGE SCALE GENOMIC DNA]</scope>
    <source>
        <strain evidence="3">K</strain>
    </source>
</reference>
<dbReference type="CDD" id="cd06071">
    <property type="entry name" value="Beach"/>
    <property type="match status" value="1"/>
</dbReference>
<dbReference type="InterPro" id="IPR023362">
    <property type="entry name" value="PH-BEACH_dom"/>
</dbReference>
<evidence type="ECO:0000313" key="3">
    <source>
        <dbReference type="EMBL" id="OHT09101.1"/>
    </source>
</evidence>
<dbReference type="Gene3D" id="1.10.1540.10">
    <property type="entry name" value="BEACH domain"/>
    <property type="match status" value="1"/>
</dbReference>
<dbReference type="InterPro" id="IPR000409">
    <property type="entry name" value="BEACH_dom"/>
</dbReference>
<dbReference type="SUPFAM" id="SSF50978">
    <property type="entry name" value="WD40 repeat-like"/>
    <property type="match status" value="1"/>
</dbReference>
<dbReference type="InterPro" id="IPR036322">
    <property type="entry name" value="WD40_repeat_dom_sf"/>
</dbReference>
<feature type="domain" description="BEACH" evidence="1">
    <location>
        <begin position="1610"/>
        <end position="1890"/>
    </location>
</feature>
<dbReference type="InterPro" id="IPR011993">
    <property type="entry name" value="PH-like_dom_sf"/>
</dbReference>
<dbReference type="SMART" id="SM01026">
    <property type="entry name" value="Beach"/>
    <property type="match status" value="1"/>
</dbReference>
<sequence length="2210" mass="258575">MDEDIALINTFITSIKSTSAFFHKVPFAQKDFYKTISREINIDDYFEHINFLRLFENIRFDENITKYRNLFLQNSVKKRPTMIKLLLQVFFDSYSVNERIQKLFIGLLISIVEEVNDFYDIFDVDSKKWELLFSLPIFSKNPTDSCEMILILHANTFLFNSIYRNGHLIELFDKIFEFIQKNGEKSIYNFLPLFLNILFEPDTKYINTLISSKIFLEILRISQNELPIFDYLRHLVFAFPLLAFENQSVTESLSHFFFDEDRNKSIVLCIEEAFNALIDDRILFSEFLSALTFIVKAGAEKHSNLVFGIFPAVDNFFSKIPSCIDTKQFLIALSNFAVSIPDAFEQSLMLVRRMLELRPAFIFKLDEIPEFFENLSKFNHNVVFKCLIDLATCSTSKIMNQRFIRNYKAIQLLLSLVPNISENEEDIVQSLIELCNNKGNILELERSNLSIFILNRLIKIQDYEEIRKKYLLLFNILISHTFTKIAFYKMIELLKNHQFKFSNDVLEIMNQLYFELKNDDSSNFNLNSIINPQSFFRFYSPNGCGIFCPSVNLTNCYSINFCMRLNEILPNQISPILYFDLGKSSVEIGFQNNILHIVENNRFHQQFTYQFEQGKWYFMTLLLIKTYFFQKLILFVNENKIDTVHLQNKLSYKCPVYICAKPPFQNESSSLICDISTIVFLDNFDDINEIKSHVCNLVFNKDFFKESQKSSNIICCFNPLNTHEEKCFNVSHDVFSVDYQGRSIQIITNFCDIIQREDSIQCFLPLIDTIKDIDEISGSVLLKNILSFFGKIVKVREDLFIYNRFFELLSSFLFDCNPKYITIDVVSELFLIFDKLESQELKKSMITAIFMNYEFSFKLDKSVSEIFLPYSPLHYYQTNALPHQIVLDNISQIIYRTIQFHNEKSTSSDFAWDFVSRLVDFSLNENCIDSLIMMLLTKKSHYIVNKILNIIKTLISPKTVSYFKKFSYYIPFIIIISERNHENILLSLEIIHLISNNVDIDLNRVIYDIVIVIPCGALKSEIKNETNPEINHEINCQNGEYDQFLHSLLKLIMNNKLIAFIPLLVHILQNGSQQTKDEAFHQIISTFLWKEDDIYSLHSWFYWLTKFCLTVIGSPSQNPNKFAKPFLDISSKIEELFNFFDFYGGLINENFFEIKKILILNLLKNNECNVENYYSIIFGFLFFSSSTIKLNGTIKHPLLLENIALDILSNFKTSYKNEVDIQSNHEIAYLLVSKTMNCENLIKIGEFNPAPIILFNTIIVVSYFSHNKDIFDELTEKIREKLENNLEYYDETVKNTCLLYINQNCNNSTEFPTEIKKSTMVSNEFVDCEGYFDKLDEKLSSIQKELVYDFVLITGLKSDCYIGENCSVIQQLISIIDSKCYDMLYFYIKVYENDHKAYFENDKITLIKMKESFMRKISKIPGPWHVQNKDQKFKALNRVTKVGKKLFLKINDKFSDHKDASLNRNGHNMIKNEDTPFQYKPLKEISYYQNMTQFQTNGTYIDAIKNLDGTISVSKEHISFVSNQIESKSIFILLKDVEFILNRRYANIDTACEIFIRSGRSFFLILSNSERERFYKQINKFYLHHPNKSKNKFDFFSSLRKICHGFCQNKTNQVLVQNLKLQNLWENRKITTYSYLYYLNLLSGRSFQDLKQYPIFPFIIKDYSQNVIDLKDESIYRDFSLHVGAINPNFRNDYLQKYESSDDIPEFRYLFGQLPSSEMIVVWYQIRIEPFTTIHVTKMQNHGELPRFDLPDRQLFSMKNLIFNLSEACGVKEFIPEFFFSPNFLVNDNNFDLGILSDGMVVNDVELLDWSQNEYTFIAVLRQMLEGEIADNNINKWIDLFFGPYRNSLSHFSVYKPFVYPENADALHMEEVLHFGCIPAQLFSEEHPQRKNPSFSSASDFNQLLEDGKIKKGKVTHFLKNIMVINSSFGYEIGSHEILEFSLPIGCGSLLCASKLYNLLIFGTKESPFLTLYNYKLNEQKACFYLPSIIISAAIAGSRYLITGCNDCSLTVWDLLNYEKISSSSYHTDFITAVGCNYECGLIVSYDKSDNLVFETLYDHIFITSISLKSENTKGSEKYDMIFIPQILVFKSGIVCVSQREEIAFFDTHGKEITRYQLNGPFIEMHKYYDFDTREILIIGSKPNQICIFDLTLLAPIVIFESYFDKLYPIKNSRSFIKAYKSQFHSISFSENISSIVSKSRTIAPVIKCY</sequence>
<dbReference type="Gene3D" id="2.30.29.30">
    <property type="entry name" value="Pleckstrin-homology domain (PH domain)/Phosphotyrosine-binding domain (PTB)"/>
    <property type="match status" value="1"/>
</dbReference>
<dbReference type="PANTHER" id="PTHR13743:SF112">
    <property type="entry name" value="BEACH DOMAIN-CONTAINING PROTEIN"/>
    <property type="match status" value="1"/>
</dbReference>
<dbReference type="Pfam" id="PF02138">
    <property type="entry name" value="Beach"/>
    <property type="match status" value="1"/>
</dbReference>
<keyword evidence="4" id="KW-1185">Reference proteome</keyword>
<dbReference type="VEuPathDB" id="TrichDB:TRFO_04701"/>
<protein>
    <recommendedName>
        <fullName evidence="5">Beige/BEACH domain containing protein</fullName>
    </recommendedName>
</protein>
<accession>A0A1J4KIG9</accession>
<name>A0A1J4KIG9_9EUKA</name>
<dbReference type="InterPro" id="IPR015943">
    <property type="entry name" value="WD40/YVTN_repeat-like_dom_sf"/>
</dbReference>
<dbReference type="InterPro" id="IPR050865">
    <property type="entry name" value="BEACH_Domain"/>
</dbReference>
<dbReference type="Proteomes" id="UP000179807">
    <property type="component" value="Unassembled WGS sequence"/>
</dbReference>
<dbReference type="InterPro" id="IPR036372">
    <property type="entry name" value="BEACH_dom_sf"/>
</dbReference>
<dbReference type="SUPFAM" id="SSF50729">
    <property type="entry name" value="PH domain-like"/>
    <property type="match status" value="1"/>
</dbReference>
<evidence type="ECO:0008006" key="5">
    <source>
        <dbReference type="Google" id="ProtNLM"/>
    </source>
</evidence>
<comment type="caution">
    <text evidence="3">The sequence shown here is derived from an EMBL/GenBank/DDBJ whole genome shotgun (WGS) entry which is preliminary data.</text>
</comment>